<dbReference type="GO" id="GO:0005737">
    <property type="term" value="C:cytoplasm"/>
    <property type="evidence" value="ECO:0007669"/>
    <property type="project" value="TreeGrafter"/>
</dbReference>
<keyword evidence="1" id="KW-0343">GTPase activation</keyword>
<accession>A0AAV2HW43</accession>
<reference evidence="3 4" key="1">
    <citation type="submission" date="2024-04" db="EMBL/GenBank/DDBJ databases">
        <authorList>
            <consortium name="Genoscope - CEA"/>
            <person name="William W."/>
        </authorList>
    </citation>
    <scope>NUCLEOTIDE SEQUENCE [LARGE SCALE GENOMIC DNA]</scope>
</reference>
<dbReference type="GO" id="GO:0007165">
    <property type="term" value="P:signal transduction"/>
    <property type="evidence" value="ECO:0007669"/>
    <property type="project" value="InterPro"/>
</dbReference>
<gene>
    <name evidence="3" type="ORF">GSLYS_00012251001</name>
</gene>
<dbReference type="InterPro" id="IPR008936">
    <property type="entry name" value="Rho_GTPase_activation_prot"/>
</dbReference>
<keyword evidence="4" id="KW-1185">Reference proteome</keyword>
<comment type="caution">
    <text evidence="3">The sequence shown here is derived from an EMBL/GenBank/DDBJ whole genome shotgun (WGS) entry which is preliminary data.</text>
</comment>
<dbReference type="InterPro" id="IPR050729">
    <property type="entry name" value="Rho-GAP"/>
</dbReference>
<sequence length="141" mass="15517">MFDCLDIKAVRSLPVITVSNVLKMVIRELAPPLIGEDSVKELLGANALTTESEKFTRMKSVLQLDSTKYNCLTAILLHLRRIAENSKVNLMTVENLAVVFSPSLLPTTSSFQHLEPLDAIRAAAEENNVKCQVIALLIKAV</sequence>
<dbReference type="CDD" id="cd00159">
    <property type="entry name" value="RhoGAP"/>
    <property type="match status" value="1"/>
</dbReference>
<name>A0AAV2HW43_LYMST</name>
<evidence type="ECO:0000259" key="2">
    <source>
        <dbReference type="PROSITE" id="PS50238"/>
    </source>
</evidence>
<dbReference type="PANTHER" id="PTHR23176">
    <property type="entry name" value="RHO/RAC/CDC GTPASE-ACTIVATING PROTEIN"/>
    <property type="match status" value="1"/>
</dbReference>
<dbReference type="Gene3D" id="1.10.555.10">
    <property type="entry name" value="Rho GTPase activation protein"/>
    <property type="match status" value="1"/>
</dbReference>
<dbReference type="SUPFAM" id="SSF48350">
    <property type="entry name" value="GTPase activation domain, GAP"/>
    <property type="match status" value="1"/>
</dbReference>
<dbReference type="AlphaFoldDB" id="A0AAV2HW43"/>
<dbReference type="EMBL" id="CAXITT010000298">
    <property type="protein sequence ID" value="CAL1538430.1"/>
    <property type="molecule type" value="Genomic_DNA"/>
</dbReference>
<proteinExistence type="predicted"/>
<feature type="domain" description="Rho-GAP" evidence="2">
    <location>
        <begin position="1"/>
        <end position="141"/>
    </location>
</feature>
<dbReference type="Proteomes" id="UP001497497">
    <property type="component" value="Unassembled WGS sequence"/>
</dbReference>
<dbReference type="SMART" id="SM00324">
    <property type="entry name" value="RhoGAP"/>
    <property type="match status" value="1"/>
</dbReference>
<evidence type="ECO:0000313" key="3">
    <source>
        <dbReference type="EMBL" id="CAL1538430.1"/>
    </source>
</evidence>
<protein>
    <recommendedName>
        <fullName evidence="2">Rho-GAP domain-containing protein</fullName>
    </recommendedName>
</protein>
<dbReference type="InterPro" id="IPR000198">
    <property type="entry name" value="RhoGAP_dom"/>
</dbReference>
<dbReference type="GO" id="GO:0005096">
    <property type="term" value="F:GTPase activator activity"/>
    <property type="evidence" value="ECO:0007669"/>
    <property type="project" value="UniProtKB-KW"/>
</dbReference>
<dbReference type="PROSITE" id="PS50238">
    <property type="entry name" value="RHOGAP"/>
    <property type="match status" value="1"/>
</dbReference>
<dbReference type="PANTHER" id="PTHR23176:SF129">
    <property type="entry name" value="RHO GTPASE ACTIVATING PROTEIN AT 16F, ISOFORM E-RELATED"/>
    <property type="match status" value="1"/>
</dbReference>
<evidence type="ECO:0000313" key="4">
    <source>
        <dbReference type="Proteomes" id="UP001497497"/>
    </source>
</evidence>
<dbReference type="Pfam" id="PF00620">
    <property type="entry name" value="RhoGAP"/>
    <property type="match status" value="1"/>
</dbReference>
<evidence type="ECO:0000256" key="1">
    <source>
        <dbReference type="ARBA" id="ARBA00022468"/>
    </source>
</evidence>
<organism evidence="3 4">
    <name type="scientific">Lymnaea stagnalis</name>
    <name type="common">Great pond snail</name>
    <name type="synonym">Helix stagnalis</name>
    <dbReference type="NCBI Taxonomy" id="6523"/>
    <lineage>
        <taxon>Eukaryota</taxon>
        <taxon>Metazoa</taxon>
        <taxon>Spiralia</taxon>
        <taxon>Lophotrochozoa</taxon>
        <taxon>Mollusca</taxon>
        <taxon>Gastropoda</taxon>
        <taxon>Heterobranchia</taxon>
        <taxon>Euthyneura</taxon>
        <taxon>Panpulmonata</taxon>
        <taxon>Hygrophila</taxon>
        <taxon>Lymnaeoidea</taxon>
        <taxon>Lymnaeidae</taxon>
        <taxon>Lymnaea</taxon>
    </lineage>
</organism>